<feature type="transmembrane region" description="Helical" evidence="12">
    <location>
        <begin position="102"/>
        <end position="123"/>
    </location>
</feature>
<dbReference type="STRING" id="1888995.BD935_04535"/>
<dbReference type="Proteomes" id="UP000183080">
    <property type="component" value="Unassembled WGS sequence"/>
</dbReference>
<dbReference type="PANTHER" id="PTHR38674:SF1">
    <property type="entry name" value="ALKANE 1-MONOOXYGENASE 1"/>
    <property type="match status" value="1"/>
</dbReference>
<feature type="transmembrane region" description="Helical" evidence="12">
    <location>
        <begin position="37"/>
        <end position="57"/>
    </location>
</feature>
<keyword evidence="6" id="KW-0479">Metal-binding</keyword>
<evidence type="ECO:0000256" key="6">
    <source>
        <dbReference type="ARBA" id="ARBA00022723"/>
    </source>
</evidence>
<feature type="transmembrane region" description="Helical" evidence="12">
    <location>
        <begin position="236"/>
        <end position="256"/>
    </location>
</feature>
<dbReference type="AlphaFoldDB" id="A0A1J5U902"/>
<comment type="similarity">
    <text evidence="2">Belongs to the fatty acid desaturase type 1 family. AlkB subfamily.</text>
</comment>
<keyword evidence="7 12" id="KW-1133">Transmembrane helix</keyword>
<evidence type="ECO:0000256" key="8">
    <source>
        <dbReference type="ARBA" id="ARBA00023002"/>
    </source>
</evidence>
<dbReference type="GO" id="GO:0006629">
    <property type="term" value="P:lipid metabolic process"/>
    <property type="evidence" value="ECO:0007669"/>
    <property type="project" value="InterPro"/>
</dbReference>
<dbReference type="InterPro" id="IPR033885">
    <property type="entry name" value="AlkB/XylM"/>
</dbReference>
<evidence type="ECO:0000313" key="15">
    <source>
        <dbReference type="Proteomes" id="UP000183080"/>
    </source>
</evidence>
<evidence type="ECO:0000256" key="9">
    <source>
        <dbReference type="ARBA" id="ARBA00023004"/>
    </source>
</evidence>
<proteinExistence type="inferred from homology"/>
<dbReference type="GO" id="GO:0046872">
    <property type="term" value="F:metal ion binding"/>
    <property type="evidence" value="ECO:0007669"/>
    <property type="project" value="UniProtKB-KW"/>
</dbReference>
<evidence type="ECO:0000313" key="14">
    <source>
        <dbReference type="EMBL" id="OIR20758.1"/>
    </source>
</evidence>
<keyword evidence="10" id="KW-0503">Monooxygenase</keyword>
<feature type="domain" description="Fatty acid desaturase" evidence="13">
    <location>
        <begin position="103"/>
        <end position="312"/>
    </location>
</feature>
<comment type="subcellular location">
    <subcellularLocation>
        <location evidence="1">Cell inner membrane</location>
        <topology evidence="1">Multi-pass membrane protein</topology>
    </subcellularLocation>
</comment>
<sequence length="346" mass="39555">MSEQANLDPEPWTYHLLGLISPMLVISGNLLGVYEPIYAAMGVIFIWVVGPILDVLLGETKVPRPPRDSGTPFEVLLWVHGILQLFVMGTFFWFAFNTGLNFWLVVGALSTGLSAAASAIVTAHELGHTRPRSPSWWLSRVLLFSVNYLHFTTEHNYNHHRWVATDKDPASATEDESLWHFWIRTIPGQFISSVEIHNSKGKTGFNNPSYRGLFLQIVTLLSLAFIPGYLGYFDGIPLAVGWIISSVISILTLEYVNYIRHWGLRRGKGRFKAEHAWNTEARWSRWSLLELTRHSDHHLDGGVPFWKLRPLGNTPTLKWGYYASWWPCVITPIWRKVMTPRLTNFD</sequence>
<evidence type="ECO:0000256" key="2">
    <source>
        <dbReference type="ARBA" id="ARBA00010823"/>
    </source>
</evidence>
<feature type="transmembrane region" description="Helical" evidence="12">
    <location>
        <begin position="212"/>
        <end position="230"/>
    </location>
</feature>
<dbReference type="EMBL" id="MIZA01000008">
    <property type="protein sequence ID" value="OIR20758.1"/>
    <property type="molecule type" value="Genomic_DNA"/>
</dbReference>
<keyword evidence="3" id="KW-1003">Cell membrane</keyword>
<feature type="transmembrane region" description="Helical" evidence="12">
    <location>
        <begin position="12"/>
        <end position="31"/>
    </location>
</feature>
<evidence type="ECO:0000259" key="13">
    <source>
        <dbReference type="Pfam" id="PF00487"/>
    </source>
</evidence>
<dbReference type="Pfam" id="PF00487">
    <property type="entry name" value="FA_desaturase"/>
    <property type="match status" value="1"/>
</dbReference>
<evidence type="ECO:0000256" key="5">
    <source>
        <dbReference type="ARBA" id="ARBA00022692"/>
    </source>
</evidence>
<keyword evidence="8" id="KW-0560">Oxidoreductase</keyword>
<keyword evidence="11 12" id="KW-0472">Membrane</keyword>
<comment type="caution">
    <text evidence="14">The sequence shown here is derived from an EMBL/GenBank/DDBJ whole genome shotgun (WGS) entry which is preliminary data.</text>
</comment>
<evidence type="ECO:0000256" key="12">
    <source>
        <dbReference type="SAM" id="Phobius"/>
    </source>
</evidence>
<keyword evidence="4" id="KW-0997">Cell inner membrane</keyword>
<dbReference type="PANTHER" id="PTHR38674">
    <property type="entry name" value="ALKANE 1-MONOOXYGENASE 1"/>
    <property type="match status" value="1"/>
</dbReference>
<evidence type="ECO:0000256" key="10">
    <source>
        <dbReference type="ARBA" id="ARBA00023033"/>
    </source>
</evidence>
<protein>
    <recommendedName>
        <fullName evidence="13">Fatty acid desaturase domain-containing protein</fullName>
    </recommendedName>
</protein>
<accession>A0A1J5U902</accession>
<dbReference type="GO" id="GO:0005886">
    <property type="term" value="C:plasma membrane"/>
    <property type="evidence" value="ECO:0007669"/>
    <property type="project" value="UniProtKB-SubCell"/>
</dbReference>
<evidence type="ECO:0000256" key="11">
    <source>
        <dbReference type="ARBA" id="ARBA00023136"/>
    </source>
</evidence>
<keyword evidence="9" id="KW-0408">Iron</keyword>
<organism evidence="14 15">
    <name type="scientific">Marine Group III euryarchaeote CG-Epi1</name>
    <dbReference type="NCBI Taxonomy" id="1888995"/>
    <lineage>
        <taxon>Archaea</taxon>
        <taxon>Methanobacteriati</taxon>
        <taxon>Thermoplasmatota</taxon>
        <taxon>Thermoplasmata</taxon>
        <taxon>Candidatus Thermoprofundales</taxon>
    </lineage>
</organism>
<reference evidence="14 15" key="1">
    <citation type="submission" date="2016-08" db="EMBL/GenBank/DDBJ databases">
        <title>New Insights into Marine Group III Euryarchaeota, from dark to light.</title>
        <authorList>
            <person name="Haro-Moreno J.M."/>
            <person name="Rodriguez-Valera F."/>
            <person name="Lopez-Garcia P."/>
            <person name="Moreira D."/>
            <person name="Martin-Cuadrado A.B."/>
        </authorList>
    </citation>
    <scope>NUCLEOTIDE SEQUENCE [LARGE SCALE GENOMIC DNA]</scope>
    <source>
        <strain evidence="14">CG-Epi1</strain>
    </source>
</reference>
<dbReference type="InterPro" id="IPR005804">
    <property type="entry name" value="FA_desaturase_dom"/>
</dbReference>
<gene>
    <name evidence="14" type="ORF">BD935_04535</name>
</gene>
<keyword evidence="5 12" id="KW-0812">Transmembrane</keyword>
<name>A0A1J5U902_9ARCH</name>
<evidence type="ECO:0000256" key="3">
    <source>
        <dbReference type="ARBA" id="ARBA00022475"/>
    </source>
</evidence>
<dbReference type="GO" id="GO:0004497">
    <property type="term" value="F:monooxygenase activity"/>
    <property type="evidence" value="ECO:0007669"/>
    <property type="project" value="UniProtKB-KW"/>
</dbReference>
<evidence type="ECO:0000256" key="4">
    <source>
        <dbReference type="ARBA" id="ARBA00022519"/>
    </source>
</evidence>
<evidence type="ECO:0000256" key="1">
    <source>
        <dbReference type="ARBA" id="ARBA00004429"/>
    </source>
</evidence>
<evidence type="ECO:0000256" key="7">
    <source>
        <dbReference type="ARBA" id="ARBA00022989"/>
    </source>
</evidence>
<feature type="transmembrane region" description="Helical" evidence="12">
    <location>
        <begin position="77"/>
        <end position="96"/>
    </location>
</feature>